<reference evidence="2" key="1">
    <citation type="journal article" date="2019" name="Int. J. Syst. Evol. Microbiol.">
        <title>The Global Catalogue of Microorganisms (GCM) 10K type strain sequencing project: providing services to taxonomists for standard genome sequencing and annotation.</title>
        <authorList>
            <consortium name="The Broad Institute Genomics Platform"/>
            <consortium name="The Broad Institute Genome Sequencing Center for Infectious Disease"/>
            <person name="Wu L."/>
            <person name="Ma J."/>
        </authorList>
    </citation>
    <scope>NUCLEOTIDE SEQUENCE [LARGE SCALE GENOMIC DNA]</scope>
    <source>
        <strain evidence="2">JCM 4586</strain>
    </source>
</reference>
<organism evidence="1 2">
    <name type="scientific">Streptomyces hiroshimensis</name>
    <dbReference type="NCBI Taxonomy" id="66424"/>
    <lineage>
        <taxon>Bacteria</taxon>
        <taxon>Bacillati</taxon>
        <taxon>Actinomycetota</taxon>
        <taxon>Actinomycetes</taxon>
        <taxon>Kitasatosporales</taxon>
        <taxon>Streptomycetaceae</taxon>
        <taxon>Streptomyces</taxon>
    </lineage>
</organism>
<gene>
    <name evidence="1" type="ORF">GCM10010324_04040</name>
</gene>
<evidence type="ECO:0000313" key="2">
    <source>
        <dbReference type="Proteomes" id="UP000659223"/>
    </source>
</evidence>
<dbReference type="RefSeq" id="WP_190019797.1">
    <property type="nucleotide sequence ID" value="NZ_BMUT01000001.1"/>
</dbReference>
<dbReference type="EMBL" id="BMUT01000001">
    <property type="protein sequence ID" value="GGX62488.1"/>
    <property type="molecule type" value="Genomic_DNA"/>
</dbReference>
<accession>A0ABQ2Y429</accession>
<sequence length="81" mass="9455">MALRGWGAGECYRKFLRRHGETDVREKLHERRYERVVTPNRAVHLFVGNISAHPRTFMLLGLFYPQRSVVARGIQEGLFSL</sequence>
<protein>
    <submittedName>
        <fullName evidence="1">Uncharacterized protein</fullName>
    </submittedName>
</protein>
<keyword evidence="2" id="KW-1185">Reference proteome</keyword>
<proteinExistence type="predicted"/>
<name>A0ABQ2Y429_9ACTN</name>
<dbReference type="Proteomes" id="UP000659223">
    <property type="component" value="Unassembled WGS sequence"/>
</dbReference>
<comment type="caution">
    <text evidence="1">The sequence shown here is derived from an EMBL/GenBank/DDBJ whole genome shotgun (WGS) entry which is preliminary data.</text>
</comment>
<evidence type="ECO:0000313" key="1">
    <source>
        <dbReference type="EMBL" id="GGX62488.1"/>
    </source>
</evidence>